<dbReference type="Proteomes" id="UP001595974">
    <property type="component" value="Unassembled WGS sequence"/>
</dbReference>
<accession>A0ABW1AXQ7</accession>
<feature type="region of interest" description="Disordered" evidence="1">
    <location>
        <begin position="80"/>
        <end position="142"/>
    </location>
</feature>
<reference evidence="3" key="1">
    <citation type="journal article" date="2019" name="Int. J. Syst. Evol. Microbiol.">
        <title>The Global Catalogue of Microorganisms (GCM) 10K type strain sequencing project: providing services to taxonomists for standard genome sequencing and annotation.</title>
        <authorList>
            <consortium name="The Broad Institute Genomics Platform"/>
            <consortium name="The Broad Institute Genome Sequencing Center for Infectious Disease"/>
            <person name="Wu L."/>
            <person name="Ma J."/>
        </authorList>
    </citation>
    <scope>NUCLEOTIDE SEQUENCE [LARGE SCALE GENOMIC DNA]</scope>
    <source>
        <strain evidence="3">SHR3</strain>
    </source>
</reference>
<gene>
    <name evidence="2" type="ORF">ACFPTN_22340</name>
</gene>
<name>A0ABW1AXQ7_9RHOO</name>
<dbReference type="EMBL" id="JBHSOG010000105">
    <property type="protein sequence ID" value="MFC5772130.1"/>
    <property type="molecule type" value="Genomic_DNA"/>
</dbReference>
<sequence length="142" mass="15837">MWGAIHHCPIAVCSGVSSTHILSRASAQVRESEMKSSVSSVAFARRRSICILHLALALLLPLVGVEAHARSPMFDGFAAAENERQRPERPAGLRESLVPRGDRDESAQRRKLSSEERSALRRDLRDAMRGAYPEDPRPRKRN</sequence>
<dbReference type="RefSeq" id="WP_157748534.1">
    <property type="nucleotide sequence ID" value="NZ_JBHSOG010000105.1"/>
</dbReference>
<evidence type="ECO:0008006" key="4">
    <source>
        <dbReference type="Google" id="ProtNLM"/>
    </source>
</evidence>
<keyword evidence="3" id="KW-1185">Reference proteome</keyword>
<feature type="compositionally biased region" description="Basic and acidic residues" evidence="1">
    <location>
        <begin position="100"/>
        <end position="142"/>
    </location>
</feature>
<evidence type="ECO:0000313" key="2">
    <source>
        <dbReference type="EMBL" id="MFC5772130.1"/>
    </source>
</evidence>
<protein>
    <recommendedName>
        <fullName evidence="4">Transmembrane protein</fullName>
    </recommendedName>
</protein>
<comment type="caution">
    <text evidence="2">The sequence shown here is derived from an EMBL/GenBank/DDBJ whole genome shotgun (WGS) entry which is preliminary data.</text>
</comment>
<feature type="compositionally biased region" description="Basic and acidic residues" evidence="1">
    <location>
        <begin position="81"/>
        <end position="92"/>
    </location>
</feature>
<evidence type="ECO:0000313" key="3">
    <source>
        <dbReference type="Proteomes" id="UP001595974"/>
    </source>
</evidence>
<proteinExistence type="predicted"/>
<organism evidence="2 3">
    <name type="scientific">Thauera sinica</name>
    <dbReference type="NCBI Taxonomy" id="2665146"/>
    <lineage>
        <taxon>Bacteria</taxon>
        <taxon>Pseudomonadati</taxon>
        <taxon>Pseudomonadota</taxon>
        <taxon>Betaproteobacteria</taxon>
        <taxon>Rhodocyclales</taxon>
        <taxon>Zoogloeaceae</taxon>
        <taxon>Thauera</taxon>
    </lineage>
</organism>
<evidence type="ECO:0000256" key="1">
    <source>
        <dbReference type="SAM" id="MobiDB-lite"/>
    </source>
</evidence>